<proteinExistence type="predicted"/>
<organism evidence="1 2">
    <name type="scientific">Cymbomonas tetramitiformis</name>
    <dbReference type="NCBI Taxonomy" id="36881"/>
    <lineage>
        <taxon>Eukaryota</taxon>
        <taxon>Viridiplantae</taxon>
        <taxon>Chlorophyta</taxon>
        <taxon>Pyramimonadophyceae</taxon>
        <taxon>Pyramimonadales</taxon>
        <taxon>Pyramimonadaceae</taxon>
        <taxon>Cymbomonas</taxon>
    </lineage>
</organism>
<protein>
    <submittedName>
        <fullName evidence="1">Uncharacterized protein</fullName>
    </submittedName>
</protein>
<dbReference type="Pfam" id="PF24429">
    <property type="entry name" value="CSLinker"/>
    <property type="match status" value="4"/>
</dbReference>
<dbReference type="EMBL" id="LGRX02035608">
    <property type="protein sequence ID" value="KAK3233903.1"/>
    <property type="molecule type" value="Genomic_DNA"/>
</dbReference>
<keyword evidence="2" id="KW-1185">Reference proteome</keyword>
<dbReference type="InterPro" id="IPR056407">
    <property type="entry name" value="CSLinker"/>
</dbReference>
<dbReference type="Proteomes" id="UP001190700">
    <property type="component" value="Unassembled WGS sequence"/>
</dbReference>
<name>A0AAE0EMF2_9CHLO</name>
<evidence type="ECO:0000313" key="2">
    <source>
        <dbReference type="Proteomes" id="UP001190700"/>
    </source>
</evidence>
<gene>
    <name evidence="1" type="ORF">CYMTET_55833</name>
</gene>
<comment type="caution">
    <text evidence="1">The sequence shown here is derived from an EMBL/GenBank/DDBJ whole genome shotgun (WGS) entry which is preliminary data.</text>
</comment>
<reference evidence="1 2" key="1">
    <citation type="journal article" date="2015" name="Genome Biol. Evol.">
        <title>Comparative Genomics of a Bacterivorous Green Alga Reveals Evolutionary Causalities and Consequences of Phago-Mixotrophic Mode of Nutrition.</title>
        <authorList>
            <person name="Burns J.A."/>
            <person name="Paasch A."/>
            <person name="Narechania A."/>
            <person name="Kim E."/>
        </authorList>
    </citation>
    <scope>NUCLEOTIDE SEQUENCE [LARGE SCALE GENOMIC DNA]</scope>
    <source>
        <strain evidence="1 2">PLY_AMNH</strain>
    </source>
</reference>
<dbReference type="AlphaFoldDB" id="A0AAE0EMF2"/>
<accession>A0AAE0EMF2</accession>
<evidence type="ECO:0000313" key="1">
    <source>
        <dbReference type="EMBL" id="KAK3233903.1"/>
    </source>
</evidence>
<sequence length="267" mass="28348">MAAMMNTIAKVSAKQLTPQLRNSSARVQCKRAGVAPARKFEVQAMHRLGDTSGLSVNQIEFLKRKHGLLDPAPAPEVMPPPEPVQVGEPQLSEEQRAFMMRKEMVARGEDPWANEAPVGASPAPAAPQPTYAAPVAAAPVATPAPVPQGDYSAEQMEFLQRRATEGRAAYGLGNEESPKFDTDVYAQAAADNSQYSAEQLEFLQRRATEGAGAFVPAAAAAAPVAAAPAYSAPAPAAAVPSDVDTSQYSPEQLEFLARRAAEKKIRQ</sequence>